<organism evidence="4 5">
    <name type="scientific">Glossina morsitans morsitans</name>
    <name type="common">Savannah tsetse fly</name>
    <dbReference type="NCBI Taxonomy" id="37546"/>
    <lineage>
        <taxon>Eukaryota</taxon>
        <taxon>Metazoa</taxon>
        <taxon>Ecdysozoa</taxon>
        <taxon>Arthropoda</taxon>
        <taxon>Hexapoda</taxon>
        <taxon>Insecta</taxon>
        <taxon>Pterygota</taxon>
        <taxon>Neoptera</taxon>
        <taxon>Endopterygota</taxon>
        <taxon>Diptera</taxon>
        <taxon>Brachycera</taxon>
        <taxon>Muscomorpha</taxon>
        <taxon>Hippoboscoidea</taxon>
        <taxon>Glossinidae</taxon>
        <taxon>Glossina</taxon>
    </lineage>
</organism>
<accession>A0A1B0FGM7</accession>
<dbReference type="Pfam" id="PF14837">
    <property type="entry name" value="INTS5_N"/>
    <property type="match status" value="1"/>
</dbReference>
<evidence type="ECO:0000256" key="1">
    <source>
        <dbReference type="SAM" id="MobiDB-lite"/>
    </source>
</evidence>
<dbReference type="PhylomeDB" id="A0A1B0FGM7"/>
<dbReference type="VEuPathDB" id="VectorBase:GMOY002941"/>
<dbReference type="InterPro" id="IPR040316">
    <property type="entry name" value="INTS5"/>
</dbReference>
<feature type="region of interest" description="Disordered" evidence="1">
    <location>
        <begin position="44"/>
        <end position="64"/>
    </location>
</feature>
<dbReference type="PANTHER" id="PTHR31697">
    <property type="entry name" value="INTEGRATOR COMPLEX SUBUNIT 5"/>
    <property type="match status" value="1"/>
</dbReference>
<feature type="region of interest" description="Disordered" evidence="1">
    <location>
        <begin position="150"/>
        <end position="169"/>
    </location>
</feature>
<feature type="domain" description="Integrator complex subunit 5 C-terminal" evidence="3">
    <location>
        <begin position="641"/>
        <end position="940"/>
    </location>
</feature>
<evidence type="ECO:0000259" key="2">
    <source>
        <dbReference type="Pfam" id="PF14837"/>
    </source>
</evidence>
<feature type="domain" description="Integrator complex subunit 5 C-terminal" evidence="3">
    <location>
        <begin position="1009"/>
        <end position="1380"/>
    </location>
</feature>
<dbReference type="InterPro" id="IPR029444">
    <property type="entry name" value="INTS5_C"/>
</dbReference>
<dbReference type="Pfam" id="PF14838">
    <property type="entry name" value="INTS5_C"/>
    <property type="match status" value="2"/>
</dbReference>
<dbReference type="EMBL" id="CCAG010002945">
    <property type="status" value="NOT_ANNOTATED_CDS"/>
    <property type="molecule type" value="Genomic_DNA"/>
</dbReference>
<proteinExistence type="predicted"/>
<keyword evidence="5" id="KW-1185">Reference proteome</keyword>
<evidence type="ECO:0000313" key="4">
    <source>
        <dbReference type="EnsemblMetazoa" id="GMOY002941-PA"/>
    </source>
</evidence>
<dbReference type="STRING" id="37546.A0A1B0FGM7"/>
<dbReference type="PANTHER" id="PTHR31697:SF2">
    <property type="entry name" value="INTEGRATOR COMPLEX SUBUNIT 5"/>
    <property type="match status" value="1"/>
</dbReference>
<dbReference type="InterPro" id="IPR029445">
    <property type="entry name" value="INTS5_N"/>
</dbReference>
<evidence type="ECO:0000259" key="3">
    <source>
        <dbReference type="Pfam" id="PF14838"/>
    </source>
</evidence>
<protein>
    <submittedName>
        <fullName evidence="4">Uncharacterized protein</fullName>
    </submittedName>
</protein>
<feature type="domain" description="Integrator complex subunit 5 N-terminal" evidence="2">
    <location>
        <begin position="456"/>
        <end position="634"/>
    </location>
</feature>
<reference evidence="4" key="1">
    <citation type="submission" date="2020-05" db="UniProtKB">
        <authorList>
            <consortium name="EnsemblMetazoa"/>
        </authorList>
    </citation>
    <scope>IDENTIFICATION</scope>
    <source>
        <strain evidence="4">Yale</strain>
    </source>
</reference>
<dbReference type="Proteomes" id="UP000092444">
    <property type="component" value="Unassembled WGS sequence"/>
</dbReference>
<name>A0A1B0FGM7_GLOMM</name>
<dbReference type="EnsemblMetazoa" id="GMOY002941-RA">
    <property type="protein sequence ID" value="GMOY002941-PA"/>
    <property type="gene ID" value="GMOY002941"/>
</dbReference>
<feature type="compositionally biased region" description="Polar residues" evidence="1">
    <location>
        <begin position="153"/>
        <end position="167"/>
    </location>
</feature>
<dbReference type="GO" id="GO:0032039">
    <property type="term" value="C:integrator complex"/>
    <property type="evidence" value="ECO:0007669"/>
    <property type="project" value="InterPro"/>
</dbReference>
<dbReference type="GO" id="GO:0034472">
    <property type="term" value="P:snRNA 3'-end processing"/>
    <property type="evidence" value="ECO:0007669"/>
    <property type="project" value="TreeGrafter"/>
</dbReference>
<sequence length="1429" mass="161728">MNMNKQTHAQRIVEYKKLPNSSSPLLRSCAVRLKRITNEIGAKRSAKTRTRKKEMGSNVASTSQPNTNKRIAVTMRSRRLLSTIAKKCHVKIRRLSTGANTNKCLDQTDEIIQNKRDTLQNFPGKIAKKCCVKMKRVLVSVCNNKLKTCPGENDSQTQSASQQSKPQVGQIAEATLTNRKRHAFAEIILSGESQKPSLIQSPQNEEKCEDELVLLQRTMDNETKTGRAKLHCPLSGMVTKRCRVKIKRVPMCITGNKSNRIDAGDIDSISNTQTTSRQLRHQVAKRVEETLNTRKWKDFTETIADEILPEESQESLTFPCPKTEVKSEYELVVQPNVDTNGTNSFGAKLPDKVTKRCRVKIKRIHADDNSAITKAQTTSRQLRLQVRNVTEGAGTKRKGKDFRETTANIILPEQNQKSLRIRSPKTEVKSEYQLILQPSARVNGTKTSGAKLYGHLSEDLPAARDIVFEYFSLVAEVAVQGYCVAEQQTSMTSKNSNNQTAQSPGAQEDPCFEVIQQALENVVNKVPGAWGVVVASWSLDLVGNLSDKYTKRKMSIGVACNYWLSCSTMRGLLTLISICFRKLTNLEAESCVETLLNAYQRYSLTFDWVVARLGGCFPLKIISQILQCSLKRFADDFHCRFESEIGILEYLCFAHEQVLRVVVKELLQEGFQPKKNLDTLIIPFLFVFGNYSDVLLQNMVSVFLDMYNDELRAIIIQKSPLWLSNATFSEIQPSLNNIALRLKSHGTQLLITASKMADQHVWCQDFLEFSLQELEQIVLSARLCPLMDDLVTENTKYMLWKSSLSTNIYEQQTAVRLLLIVSSQHSNIYYQSISELLRKCYALNTSGLGAVIRMFSGLSGVVEFPDIKAGLQMVLEDVLLQEQFKQARLANSSNISEALNTFKNLNTLTKMQKKNSYTCMKQHQLMNALNECLPKILQILEVTLNKLILRMDIDSSERNMGRYREQQNQANNNTIDIEGNTSKRLRLGLNSDDWNEEEEEEAYDARRLNLAHTIIDLLNTIEAGSKTSVIRTTEVLKLSVLSVKYFFISLTERTSTQRSTAVNRVYVLLQRQCRARKACRTACLRELIEGALFYYGYLFGQFEEPLMDELQIPETEMVLLQNQRQSLGPNANRTVLHAGVIGRGLRPENMCTGETCPSEMQNLFIKALDVCCSDVVAKIKEHPLVIEAYSTISLLLVELVSTDVMYNGLPFPDEDFTKVTMERDLLIRRAFITSPLLWALLGFIASHRPALCFSSVLLRALCATCLHQWRAKNVNKYQLVDINDELMQCTKKLLRILAIGQLLPPPLSNLHVIIHHFDPPEIALILKECVWNYLKDHVPSPALFHVDSNGLQWRNPQINKIPPQYVDTLRNLMQKKLSKLGQHYYTMFIMPEQQSPTLPNPSLALVSSTSTTLTVDASNETSKDVEMSS</sequence>
<evidence type="ECO:0000313" key="5">
    <source>
        <dbReference type="Proteomes" id="UP000092444"/>
    </source>
</evidence>